<dbReference type="AlphaFoldDB" id="A0A9P8IKH2"/>
<organism evidence="3 4">
    <name type="scientific">Fusarium musae</name>
    <dbReference type="NCBI Taxonomy" id="1042133"/>
    <lineage>
        <taxon>Eukaryota</taxon>
        <taxon>Fungi</taxon>
        <taxon>Dikarya</taxon>
        <taxon>Ascomycota</taxon>
        <taxon>Pezizomycotina</taxon>
        <taxon>Sordariomycetes</taxon>
        <taxon>Hypocreomycetidae</taxon>
        <taxon>Hypocreales</taxon>
        <taxon>Nectriaceae</taxon>
        <taxon>Fusarium</taxon>
    </lineage>
</organism>
<feature type="region of interest" description="Disordered" evidence="1">
    <location>
        <begin position="291"/>
        <end position="320"/>
    </location>
</feature>
<comment type="caution">
    <text evidence="3">The sequence shown here is derived from an EMBL/GenBank/DDBJ whole genome shotgun (WGS) entry which is preliminary data.</text>
</comment>
<feature type="region of interest" description="Disordered" evidence="1">
    <location>
        <begin position="49"/>
        <end position="145"/>
    </location>
</feature>
<feature type="compositionally biased region" description="Polar residues" evidence="1">
    <location>
        <begin position="300"/>
        <end position="309"/>
    </location>
</feature>
<feature type="chain" id="PRO_5040239750" evidence="2">
    <location>
        <begin position="19"/>
        <end position="320"/>
    </location>
</feature>
<accession>A0A9P8IKH2</accession>
<evidence type="ECO:0000256" key="1">
    <source>
        <dbReference type="SAM" id="MobiDB-lite"/>
    </source>
</evidence>
<keyword evidence="4" id="KW-1185">Reference proteome</keyword>
<dbReference type="Proteomes" id="UP000827133">
    <property type="component" value="Unassembled WGS sequence"/>
</dbReference>
<keyword evidence="2" id="KW-0732">Signal</keyword>
<feature type="compositionally biased region" description="Low complexity" evidence="1">
    <location>
        <begin position="76"/>
        <end position="91"/>
    </location>
</feature>
<evidence type="ECO:0000313" key="4">
    <source>
        <dbReference type="Proteomes" id="UP000827133"/>
    </source>
</evidence>
<dbReference type="RefSeq" id="XP_044677126.1">
    <property type="nucleotide sequence ID" value="XM_044828572.1"/>
</dbReference>
<feature type="compositionally biased region" description="Low complexity" evidence="1">
    <location>
        <begin position="111"/>
        <end position="145"/>
    </location>
</feature>
<feature type="compositionally biased region" description="Low complexity" evidence="1">
    <location>
        <begin position="49"/>
        <end position="69"/>
    </location>
</feature>
<sequence length="320" mass="33080">MRLNILFAVGLATDFALASVCKPRSSASSSAVSIESVTSTIFATAPTTTVEVESTTATSANPSTTPTSTVDDETTTEATETATSTETSETVGLSTTVFETTDTAEAISTGTATTDTAATDASTTDEATTTAATTSPETTTADATTTTADTFVPIPTFNVLAIGAQVDGQKVSGEVETGNEIGWNLQGAPQILAFSIDPDTNQVIEIGGYYLCVRYTDKEIHPLMLCDPGTENNFIGGLSYVTCEQTRDRRLECSAPAGQCIDDPLTSFPICSAVPGTLTAFYTHPGMTTGTGLTMGREGNSPTTDTQSVDLGIEPASDDT</sequence>
<dbReference type="KEGG" id="fmu:J7337_011021"/>
<evidence type="ECO:0000256" key="2">
    <source>
        <dbReference type="SAM" id="SignalP"/>
    </source>
</evidence>
<proteinExistence type="predicted"/>
<protein>
    <submittedName>
        <fullName evidence="3">Uncharacterized protein</fullName>
    </submittedName>
</protein>
<dbReference type="EMBL" id="JAHBCI010000008">
    <property type="protein sequence ID" value="KAG9498126.1"/>
    <property type="molecule type" value="Genomic_DNA"/>
</dbReference>
<reference evidence="3" key="1">
    <citation type="journal article" date="2021" name="Mol. Plant Microbe Interact.">
        <title>Telomere to telomere genome assembly of Fusarium musae F31, causal agent of crown rot disease of banana.</title>
        <authorList>
            <person name="Degradi L."/>
            <person name="Tava V."/>
            <person name="Kunova A."/>
            <person name="Cortesi P."/>
            <person name="Saracchi M."/>
            <person name="Pasquali M."/>
        </authorList>
    </citation>
    <scope>NUCLEOTIDE SEQUENCE</scope>
    <source>
        <strain evidence="3">F31</strain>
    </source>
</reference>
<feature type="compositionally biased region" description="Polar residues" evidence="1">
    <location>
        <begin position="92"/>
        <end position="110"/>
    </location>
</feature>
<gene>
    <name evidence="3" type="ORF">J7337_011021</name>
</gene>
<dbReference type="GeneID" id="68318877"/>
<name>A0A9P8IKH2_9HYPO</name>
<feature type="signal peptide" evidence="2">
    <location>
        <begin position="1"/>
        <end position="18"/>
    </location>
</feature>
<evidence type="ECO:0000313" key="3">
    <source>
        <dbReference type="EMBL" id="KAG9498126.1"/>
    </source>
</evidence>